<gene>
    <name evidence="1" type="ORF">FisN_3Hh054</name>
</gene>
<organism evidence="1 2">
    <name type="scientific">Fistulifera solaris</name>
    <name type="common">Oleaginous diatom</name>
    <dbReference type="NCBI Taxonomy" id="1519565"/>
    <lineage>
        <taxon>Eukaryota</taxon>
        <taxon>Sar</taxon>
        <taxon>Stramenopiles</taxon>
        <taxon>Ochrophyta</taxon>
        <taxon>Bacillariophyta</taxon>
        <taxon>Bacillariophyceae</taxon>
        <taxon>Bacillariophycidae</taxon>
        <taxon>Naviculales</taxon>
        <taxon>Naviculaceae</taxon>
        <taxon>Fistulifera</taxon>
    </lineage>
</organism>
<proteinExistence type="predicted"/>
<keyword evidence="2" id="KW-1185">Reference proteome</keyword>
<accession>A0A1Z5JNI0</accession>
<dbReference type="InParanoid" id="A0A1Z5JNI0"/>
<evidence type="ECO:0000313" key="1">
    <source>
        <dbReference type="EMBL" id="GAX15585.1"/>
    </source>
</evidence>
<evidence type="ECO:0000313" key="2">
    <source>
        <dbReference type="Proteomes" id="UP000198406"/>
    </source>
</evidence>
<sequence>MDRINLILVLPITIAVSVSIIWSNSAHFFRDSLVSSQQDNHASPSSGSSSAVIGNSKQRSCTQKVGNGSCIDTEKNRYNYCFSQANRHSLEACQSIAAINKDISGIQYVRNEHDAYCLLLLDESTLSGKPGTPGIDASCPDQFTFHRESESSGGHGSVAGIDSVGECYSCTDGYCTDRVGPGECVDVNHNRFNYCFATAYALQQCQQIASKNKQQFIGIEYGSFQGTSYCFLLMGALTTEGVDVGRLCPPDFMTDESSGSNRGTGLIHDAVAMKGYECYACWVDSGAVVRDTTAVNNNQDVLSE</sequence>
<reference evidence="1 2" key="1">
    <citation type="journal article" date="2015" name="Plant Cell">
        <title>Oil accumulation by the oleaginous diatom Fistulifera solaris as revealed by the genome and transcriptome.</title>
        <authorList>
            <person name="Tanaka T."/>
            <person name="Maeda Y."/>
            <person name="Veluchamy A."/>
            <person name="Tanaka M."/>
            <person name="Abida H."/>
            <person name="Marechal E."/>
            <person name="Bowler C."/>
            <person name="Muto M."/>
            <person name="Sunaga Y."/>
            <person name="Tanaka M."/>
            <person name="Yoshino T."/>
            <person name="Taniguchi T."/>
            <person name="Fukuda Y."/>
            <person name="Nemoto M."/>
            <person name="Matsumoto M."/>
            <person name="Wong P.S."/>
            <person name="Aburatani S."/>
            <person name="Fujibuchi W."/>
        </authorList>
    </citation>
    <scope>NUCLEOTIDE SEQUENCE [LARGE SCALE GENOMIC DNA]</scope>
    <source>
        <strain evidence="1 2">JPCC DA0580</strain>
    </source>
</reference>
<dbReference type="Proteomes" id="UP000198406">
    <property type="component" value="Unassembled WGS sequence"/>
</dbReference>
<protein>
    <submittedName>
        <fullName evidence="1">Uncharacterized protein</fullName>
    </submittedName>
</protein>
<dbReference type="AlphaFoldDB" id="A0A1Z5JNI0"/>
<name>A0A1Z5JNI0_FISSO</name>
<dbReference type="EMBL" id="BDSP01000095">
    <property type="protein sequence ID" value="GAX15585.1"/>
    <property type="molecule type" value="Genomic_DNA"/>
</dbReference>
<comment type="caution">
    <text evidence="1">The sequence shown here is derived from an EMBL/GenBank/DDBJ whole genome shotgun (WGS) entry which is preliminary data.</text>
</comment>